<dbReference type="AlphaFoldDB" id="A0A1I3KLJ5"/>
<dbReference type="PANTHER" id="PTHR34387">
    <property type="entry name" value="SLR1258 PROTEIN"/>
    <property type="match status" value="1"/>
</dbReference>
<reference evidence="1 2" key="1">
    <citation type="submission" date="2016-10" db="EMBL/GenBank/DDBJ databases">
        <authorList>
            <person name="de Groot N.N."/>
        </authorList>
    </citation>
    <scope>NUCLEOTIDE SEQUENCE [LARGE SCALE GENOMIC DNA]</scope>
    <source>
        <strain evidence="1 2">CGMCC 1.11156</strain>
    </source>
</reference>
<dbReference type="Gene3D" id="3.30.70.2970">
    <property type="entry name" value="Protein of unknown function (DUF541), domain 2"/>
    <property type="match status" value="1"/>
</dbReference>
<dbReference type="Gene3D" id="3.30.110.170">
    <property type="entry name" value="Protein of unknown function (DUF541), domain 1"/>
    <property type="match status" value="1"/>
</dbReference>
<dbReference type="EMBL" id="FOQG01000012">
    <property type="protein sequence ID" value="SFI73356.1"/>
    <property type="molecule type" value="Genomic_DNA"/>
</dbReference>
<dbReference type="STRING" id="1005945.SAMN05216561_11282"/>
<protein>
    <recommendedName>
        <fullName evidence="3">DUF541 domain-containing protein</fullName>
    </recommendedName>
</protein>
<gene>
    <name evidence="1" type="ORF">SAMN05216561_11282</name>
</gene>
<accession>A0A1I3KLJ5</accession>
<organism evidence="1 2">
    <name type="scientific">Nocardioides psychrotolerans</name>
    <dbReference type="NCBI Taxonomy" id="1005945"/>
    <lineage>
        <taxon>Bacteria</taxon>
        <taxon>Bacillati</taxon>
        <taxon>Actinomycetota</taxon>
        <taxon>Actinomycetes</taxon>
        <taxon>Propionibacteriales</taxon>
        <taxon>Nocardioidaceae</taxon>
        <taxon>Nocardioides</taxon>
    </lineage>
</organism>
<dbReference type="Pfam" id="PF04402">
    <property type="entry name" value="SIMPL"/>
    <property type="match status" value="1"/>
</dbReference>
<evidence type="ECO:0000313" key="2">
    <source>
        <dbReference type="Proteomes" id="UP000198649"/>
    </source>
</evidence>
<name>A0A1I3KLJ5_9ACTN</name>
<dbReference type="PANTHER" id="PTHR34387:SF1">
    <property type="entry name" value="PERIPLASMIC IMMUNOGENIC PROTEIN"/>
    <property type="match status" value="1"/>
</dbReference>
<dbReference type="GO" id="GO:0006974">
    <property type="term" value="P:DNA damage response"/>
    <property type="evidence" value="ECO:0007669"/>
    <property type="project" value="TreeGrafter"/>
</dbReference>
<dbReference type="InterPro" id="IPR007497">
    <property type="entry name" value="SIMPL/DUF541"/>
</dbReference>
<sequence length="277" mass="28724">MDKNADRNITVSTTGLLVAALAVLALLVAYLLGGSGGTPAAQAVIPSQTVEGTGVDPRTLTMTGVGEATAVPDQVTFDLSVRMKQPELDAALDAASLTMTRVRAALEAEGVERKDVQTTGLEMHPVYDYPRYSSPVLTGYRVTQSAAVLVRELRSAGGAVSAAIDAGGNAARVGDIALKIGDPEAALGKARRLAVEEATLKAQEYAEATGEELGAVMTLREVDATSRSAIDDRPLTYEVAAAFRSSADSAPLPLSAGRADLGVTVQVVWELAAEDSR</sequence>
<evidence type="ECO:0008006" key="3">
    <source>
        <dbReference type="Google" id="ProtNLM"/>
    </source>
</evidence>
<evidence type="ECO:0000313" key="1">
    <source>
        <dbReference type="EMBL" id="SFI73356.1"/>
    </source>
</evidence>
<dbReference type="InterPro" id="IPR052022">
    <property type="entry name" value="26kDa_periplasmic_antigen"/>
</dbReference>
<dbReference type="Proteomes" id="UP000198649">
    <property type="component" value="Unassembled WGS sequence"/>
</dbReference>
<proteinExistence type="predicted"/>
<keyword evidence="2" id="KW-1185">Reference proteome</keyword>